<accession>A0ABN7W805</accession>
<comment type="caution">
    <text evidence="2">The sequence shown here is derived from an EMBL/GenBank/DDBJ whole genome shotgun (WGS) entry which is preliminary data.</text>
</comment>
<keyword evidence="3" id="KW-1185">Reference proteome</keyword>
<reference evidence="2 3" key="1">
    <citation type="submission" date="2021-06" db="EMBL/GenBank/DDBJ databases">
        <authorList>
            <person name="Kallberg Y."/>
            <person name="Tangrot J."/>
            <person name="Rosling A."/>
        </authorList>
    </citation>
    <scope>NUCLEOTIDE SEQUENCE [LARGE SCALE GENOMIC DNA]</scope>
    <source>
        <strain evidence="2 3">120-4 pot B 10/14</strain>
    </source>
</reference>
<dbReference type="EMBL" id="CAJVQB010032357">
    <property type="protein sequence ID" value="CAG8818226.1"/>
    <property type="molecule type" value="Genomic_DNA"/>
</dbReference>
<keyword evidence="1" id="KW-1133">Transmembrane helix</keyword>
<evidence type="ECO:0000313" key="2">
    <source>
        <dbReference type="EMBL" id="CAG8818226.1"/>
    </source>
</evidence>
<keyword evidence="1" id="KW-0812">Transmembrane</keyword>
<feature type="transmembrane region" description="Helical" evidence="1">
    <location>
        <begin position="75"/>
        <end position="98"/>
    </location>
</feature>
<dbReference type="Proteomes" id="UP000789901">
    <property type="component" value="Unassembled WGS sequence"/>
</dbReference>
<feature type="non-terminal residue" evidence="2">
    <location>
        <position position="1"/>
    </location>
</feature>
<dbReference type="Gene3D" id="2.120.10.80">
    <property type="entry name" value="Kelch-type beta propeller"/>
    <property type="match status" value="1"/>
</dbReference>
<evidence type="ECO:0000313" key="3">
    <source>
        <dbReference type="Proteomes" id="UP000789901"/>
    </source>
</evidence>
<gene>
    <name evidence="2" type="ORF">GMARGA_LOCUS27005</name>
</gene>
<dbReference type="InterPro" id="IPR015915">
    <property type="entry name" value="Kelch-typ_b-propeller"/>
</dbReference>
<proteinExistence type="predicted"/>
<evidence type="ECO:0000256" key="1">
    <source>
        <dbReference type="SAM" id="Phobius"/>
    </source>
</evidence>
<sequence length="114" mass="12518">QNWSIIIYGGFATNETQASPDLMVLDIKTWEWSIPNIAQKDAPPSLASHSAAIYENYMIVSFESTPIPTILTPKLIIVVTSVASIILIGSVIAGIFMYKKRQELRHSIATPGSK</sequence>
<protein>
    <submittedName>
        <fullName evidence="2">28411_t:CDS:1</fullName>
    </submittedName>
</protein>
<organism evidence="2 3">
    <name type="scientific">Gigaspora margarita</name>
    <dbReference type="NCBI Taxonomy" id="4874"/>
    <lineage>
        <taxon>Eukaryota</taxon>
        <taxon>Fungi</taxon>
        <taxon>Fungi incertae sedis</taxon>
        <taxon>Mucoromycota</taxon>
        <taxon>Glomeromycotina</taxon>
        <taxon>Glomeromycetes</taxon>
        <taxon>Diversisporales</taxon>
        <taxon>Gigasporaceae</taxon>
        <taxon>Gigaspora</taxon>
    </lineage>
</organism>
<name>A0ABN7W805_GIGMA</name>
<dbReference type="SUPFAM" id="SSF117281">
    <property type="entry name" value="Kelch motif"/>
    <property type="match status" value="1"/>
</dbReference>
<keyword evidence="1" id="KW-0472">Membrane</keyword>